<dbReference type="InterPro" id="IPR054286">
    <property type="entry name" value="DUF7021"/>
</dbReference>
<reference evidence="3 4" key="1">
    <citation type="submission" date="2018-10" db="EMBL/GenBank/DDBJ databases">
        <title>Draft Genome Sequence of Anaerotignum sp. KCTC 15736.</title>
        <authorList>
            <person name="Choi S.H."/>
            <person name="Kim J.S."/>
            <person name="Kang S.W."/>
            <person name="Lee J.S."/>
            <person name="Park S.H."/>
        </authorList>
    </citation>
    <scope>NUCLEOTIDE SEQUENCE [LARGE SCALE GENOMIC DNA]</scope>
    <source>
        <strain evidence="3 4">KCTC 15736</strain>
    </source>
</reference>
<dbReference type="Pfam" id="PF22886">
    <property type="entry name" value="DUF7021"/>
    <property type="match status" value="1"/>
</dbReference>
<dbReference type="Proteomes" id="UP000287361">
    <property type="component" value="Unassembled WGS sequence"/>
</dbReference>
<gene>
    <name evidence="3" type="ORF">KGMB03357_08030</name>
</gene>
<sequence>MFEEFYEMYESEEQEVVALINRCIGGGFNWKGNFWEMTIVTLGIVFCDTGKVSTKEERLDWPVTEEERNGEKGWGRFGKEQICRLKIRRMKEERAQNLVARPWCISEVVRAHEDCPELQAILDEYHKPVVIQDEVLGELTLDKDYDAFEGEIQWCGKDVRLSLEVNAESKPSWTRARNAAKRLVTDQETWDKAMRDFAAKNLTGLANNWLSQDEESARDPETAPITEEEFTQRILLTEVSVSPGGRFTAYYNDDDMFWGHSVEVSGSLKKGITYANLAG</sequence>
<evidence type="ECO:0000313" key="3">
    <source>
        <dbReference type="EMBL" id="GCB29142.1"/>
    </source>
</evidence>
<evidence type="ECO:0000259" key="1">
    <source>
        <dbReference type="Pfam" id="PF10020"/>
    </source>
</evidence>
<dbReference type="AlphaFoldDB" id="A0A401LCD9"/>
<keyword evidence="4" id="KW-1185">Reference proteome</keyword>
<accession>A0A401LCD9</accession>
<dbReference type="OrthoDB" id="1151029at2"/>
<dbReference type="Pfam" id="PF10020">
    <property type="entry name" value="DUF2262"/>
    <property type="match status" value="1"/>
</dbReference>
<name>A0A401LCD9_9FIRM</name>
<evidence type="ECO:0000313" key="4">
    <source>
        <dbReference type="Proteomes" id="UP000287361"/>
    </source>
</evidence>
<evidence type="ECO:0000259" key="2">
    <source>
        <dbReference type="Pfam" id="PF22886"/>
    </source>
</evidence>
<feature type="domain" description="DUF2262" evidence="1">
    <location>
        <begin position="133"/>
        <end position="276"/>
    </location>
</feature>
<proteinExistence type="predicted"/>
<feature type="domain" description="DUF7021" evidence="2">
    <location>
        <begin position="1"/>
        <end position="125"/>
    </location>
</feature>
<protein>
    <submittedName>
        <fullName evidence="3">Uncharacterized protein</fullName>
    </submittedName>
</protein>
<dbReference type="EMBL" id="BHVZ01000001">
    <property type="protein sequence ID" value="GCB29142.1"/>
    <property type="molecule type" value="Genomic_DNA"/>
</dbReference>
<organism evidence="3 4">
    <name type="scientific">Anaerotignum faecicola</name>
    <dbReference type="NCBI Taxonomy" id="2358141"/>
    <lineage>
        <taxon>Bacteria</taxon>
        <taxon>Bacillati</taxon>
        <taxon>Bacillota</taxon>
        <taxon>Clostridia</taxon>
        <taxon>Lachnospirales</taxon>
        <taxon>Anaerotignaceae</taxon>
        <taxon>Anaerotignum</taxon>
    </lineage>
</organism>
<dbReference type="InterPro" id="IPR019260">
    <property type="entry name" value="DUF2262"/>
</dbReference>
<comment type="caution">
    <text evidence="3">The sequence shown here is derived from an EMBL/GenBank/DDBJ whole genome shotgun (WGS) entry which is preliminary data.</text>
</comment>